<dbReference type="Proteomes" id="UP001162992">
    <property type="component" value="Chromosome 14"/>
</dbReference>
<proteinExistence type="predicted"/>
<sequence length="572" mass="63869">MDEFKHRTTSLLQDLQNREVGPDWDARAILQALQGHPLSAISTKSPVPLPRDDQLERGSAPASNYTAVTKLPSILKRSTAPQSPNSEQNSTPWQSSEVSLDERGMVGRALPSSTSDTGASRRGLSVRFADSEYKIDSLPSSPTVFGSPRERVPSHFHSPDSHSLQDGESALHCSHDIAPILVRSCVSDPCTPNDSPGPETYNTRKSRFFNRDGAKSSNPRSRTQSNSFSFPLEVRTELGSCDWLEDSPGQMRAPSKTKYHSEPLPTPARKDECPGDISKSGPVPACKLPRQGKLENFQMFRTKSERFNPSIQKNFSRLQSRMLGTAPESPEKPGRGSGVPRPRLERSIPAGRYFAALQGPELEDLKECEEVLLPLDQEWPFLLRFPISSFGISLGLGSQTILWKSIDFTSSTHLLHIPKLVNLVLWCSALFALIMVFSTYTLKCIFYFEAVRREFQHPVRVNFFFAPWIAAMFLTIGASNYCNFNPPCSLVCIHDTTVSVRAQDLWPMAIWRLEKVIQGGQSVYTLVHCREFYWSYSWGNSGVERASRLSLGSWPCSLLGCFCYSLSEAAHK</sequence>
<name>A0ACC2BQ80_DIPCM</name>
<reference evidence="2" key="1">
    <citation type="journal article" date="2024" name="Proc. Natl. Acad. Sci. U.S.A.">
        <title>Extraordinary preservation of gene collinearity over three hundred million years revealed in homosporous lycophytes.</title>
        <authorList>
            <person name="Li C."/>
            <person name="Wickell D."/>
            <person name="Kuo L.Y."/>
            <person name="Chen X."/>
            <person name="Nie B."/>
            <person name="Liao X."/>
            <person name="Peng D."/>
            <person name="Ji J."/>
            <person name="Jenkins J."/>
            <person name="Williams M."/>
            <person name="Shu S."/>
            <person name="Plott C."/>
            <person name="Barry K."/>
            <person name="Rajasekar S."/>
            <person name="Grimwood J."/>
            <person name="Han X."/>
            <person name="Sun S."/>
            <person name="Hou Z."/>
            <person name="He W."/>
            <person name="Dai G."/>
            <person name="Sun C."/>
            <person name="Schmutz J."/>
            <person name="Leebens-Mack J.H."/>
            <person name="Li F.W."/>
            <person name="Wang L."/>
        </authorList>
    </citation>
    <scope>NUCLEOTIDE SEQUENCE [LARGE SCALE GENOMIC DNA]</scope>
    <source>
        <strain evidence="2">cv. PW_Plant_1</strain>
    </source>
</reference>
<keyword evidence="2" id="KW-1185">Reference proteome</keyword>
<dbReference type="EMBL" id="CM055105">
    <property type="protein sequence ID" value="KAJ7531948.1"/>
    <property type="molecule type" value="Genomic_DNA"/>
</dbReference>
<gene>
    <name evidence="1" type="ORF">O6H91_14G066200</name>
</gene>
<protein>
    <submittedName>
        <fullName evidence="1">Uncharacterized protein</fullName>
    </submittedName>
</protein>
<organism evidence="1 2">
    <name type="scientific">Diphasiastrum complanatum</name>
    <name type="common">Issler's clubmoss</name>
    <name type="synonym">Lycopodium complanatum</name>
    <dbReference type="NCBI Taxonomy" id="34168"/>
    <lineage>
        <taxon>Eukaryota</taxon>
        <taxon>Viridiplantae</taxon>
        <taxon>Streptophyta</taxon>
        <taxon>Embryophyta</taxon>
        <taxon>Tracheophyta</taxon>
        <taxon>Lycopodiopsida</taxon>
        <taxon>Lycopodiales</taxon>
        <taxon>Lycopodiaceae</taxon>
        <taxon>Lycopodioideae</taxon>
        <taxon>Diphasiastrum</taxon>
    </lineage>
</organism>
<comment type="caution">
    <text evidence="1">The sequence shown here is derived from an EMBL/GenBank/DDBJ whole genome shotgun (WGS) entry which is preliminary data.</text>
</comment>
<evidence type="ECO:0000313" key="1">
    <source>
        <dbReference type="EMBL" id="KAJ7531948.1"/>
    </source>
</evidence>
<evidence type="ECO:0000313" key="2">
    <source>
        <dbReference type="Proteomes" id="UP001162992"/>
    </source>
</evidence>
<accession>A0ACC2BQ80</accession>